<dbReference type="AlphaFoldDB" id="A0A8T9MU84"/>
<dbReference type="Proteomes" id="UP000831534">
    <property type="component" value="Chromosome"/>
</dbReference>
<reference evidence="2" key="2">
    <citation type="submission" date="2024-09" db="EMBL/GenBank/DDBJ databases">
        <authorList>
            <person name="Veyrier F.J."/>
        </authorList>
    </citation>
    <scope>NUCLEOTIDE SEQUENCE</scope>
    <source>
        <strain evidence="2">17694</strain>
    </source>
</reference>
<name>A0A8T9MU84_9NEIS</name>
<protein>
    <submittedName>
        <fullName evidence="2">Uncharacterized protein</fullName>
    </submittedName>
</protein>
<proteinExistence type="predicted"/>
<feature type="compositionally biased region" description="Pro residues" evidence="1">
    <location>
        <begin position="16"/>
        <end position="27"/>
    </location>
</feature>
<accession>A0A8T9MU84</accession>
<dbReference type="RefSeq" id="WP_156900936.1">
    <property type="nucleotide sequence ID" value="NZ_CP091521.1"/>
</dbReference>
<evidence type="ECO:0000256" key="1">
    <source>
        <dbReference type="SAM" id="MobiDB-lite"/>
    </source>
</evidence>
<evidence type="ECO:0000313" key="3">
    <source>
        <dbReference type="Proteomes" id="UP000831534"/>
    </source>
</evidence>
<organism evidence="2 3">
    <name type="scientific">Conchiformibius kuhniae</name>
    <dbReference type="NCBI Taxonomy" id="211502"/>
    <lineage>
        <taxon>Bacteria</taxon>
        <taxon>Pseudomonadati</taxon>
        <taxon>Pseudomonadota</taxon>
        <taxon>Betaproteobacteria</taxon>
        <taxon>Neisseriales</taxon>
        <taxon>Neisseriaceae</taxon>
        <taxon>Conchiformibius</taxon>
    </lineage>
</organism>
<dbReference type="EMBL" id="CP091521">
    <property type="protein sequence ID" value="UOP04664.2"/>
    <property type="molecule type" value="Genomic_DNA"/>
</dbReference>
<sequence>MNTPDAYIGHGKTRPEPPAPLPEPSGPIPVISPQELMTRFLHFADSSTFAQLTPEYLAQMFGVPVARFFYEESGNYGFILPAAGQWFQMVKVVNDGRRVMFAFILDHADKTVRPELVPVCGMSLDDFADAAEARGFHVQAVADKGVVLRGATMRKSGRMIEISSSAAHAPDEKRGIGKACIEMMTVSFAK</sequence>
<gene>
    <name evidence="2" type="ORF">LVJ77_10745</name>
</gene>
<feature type="region of interest" description="Disordered" evidence="1">
    <location>
        <begin position="1"/>
        <end position="27"/>
    </location>
</feature>
<reference evidence="2" key="1">
    <citation type="journal article" date="2022" name="Res Sq">
        <title>Evolution of multicellular longitudinally dividing oral cavity symbionts (Neisseriaceae).</title>
        <authorList>
            <person name="Nyongesa S."/>
            <person name="Weber P."/>
            <person name="Bernet E."/>
            <person name="Pullido F."/>
            <person name="Nieckarz M."/>
            <person name="Delaby M."/>
            <person name="Nieves C."/>
            <person name="Viehboeck T."/>
            <person name="Krause N."/>
            <person name="Rivera-Millot A."/>
            <person name="Nakamura A."/>
            <person name="Vischer N."/>
            <person name="VanNieuwenhze M."/>
            <person name="Brun Y."/>
            <person name="Cava F."/>
            <person name="Bulgheresi S."/>
            <person name="Veyrier F."/>
        </authorList>
    </citation>
    <scope>NUCLEOTIDE SEQUENCE</scope>
    <source>
        <strain evidence="2">17694</strain>
    </source>
</reference>
<keyword evidence="3" id="KW-1185">Reference proteome</keyword>
<dbReference type="KEGG" id="ckh:LVJ77_10745"/>
<evidence type="ECO:0000313" key="2">
    <source>
        <dbReference type="EMBL" id="UOP04664.2"/>
    </source>
</evidence>